<dbReference type="AlphaFoldDB" id="A0AAU4JYE8"/>
<comment type="similarity">
    <text evidence="1">Belongs to the enoyl-CoA hydratase/isomerase family.</text>
</comment>
<evidence type="ECO:0000313" key="4">
    <source>
        <dbReference type="Proteomes" id="UP001432128"/>
    </source>
</evidence>
<sequence>MTELIHADELEVGSVWPLGSYTPTEAEIIEFARQWDPQRFHTDPAYAAAHFFGGIIASGIHTMAIFQRLAVPAVFDRWATIAGRGMEDVRLLRPVRPDEELTGSITVDAVDLHRPDRATVSLTGRLDSPDGAVLTMALEIAARRRAATDG</sequence>
<dbReference type="RefSeq" id="WP_328856430.1">
    <property type="nucleotide sequence ID" value="NZ_CP108021.1"/>
</dbReference>
<protein>
    <submittedName>
        <fullName evidence="3">MaoC/PaaZ C-terminal domain-containing protein</fullName>
    </submittedName>
</protein>
<dbReference type="Pfam" id="PF01575">
    <property type="entry name" value="MaoC_dehydratas"/>
    <property type="match status" value="1"/>
</dbReference>
<reference evidence="3 4" key="1">
    <citation type="submission" date="2022-10" db="EMBL/GenBank/DDBJ databases">
        <title>The complete genomes of actinobacterial strains from the NBC collection.</title>
        <authorList>
            <person name="Joergensen T.S."/>
            <person name="Alvarez Arevalo M."/>
            <person name="Sterndorff E.B."/>
            <person name="Faurdal D."/>
            <person name="Vuksanovic O."/>
            <person name="Mourched A.-S."/>
            <person name="Charusanti P."/>
            <person name="Shaw S."/>
            <person name="Blin K."/>
            <person name="Weber T."/>
        </authorList>
    </citation>
    <scope>NUCLEOTIDE SEQUENCE [LARGE SCALE GENOMIC DNA]</scope>
    <source>
        <strain evidence="3 4">NBC_00319</strain>
    </source>
</reference>
<dbReference type="InterPro" id="IPR029069">
    <property type="entry name" value="HotDog_dom_sf"/>
</dbReference>
<dbReference type="KEGG" id="whr:OG579_14045"/>
<keyword evidence="4" id="KW-1185">Reference proteome</keyword>
<accession>A0AAU4JYE8</accession>
<dbReference type="EMBL" id="CP108021">
    <property type="protein sequence ID" value="WUM18848.1"/>
    <property type="molecule type" value="Genomic_DNA"/>
</dbReference>
<feature type="domain" description="MaoC-like" evidence="2">
    <location>
        <begin position="21"/>
        <end position="114"/>
    </location>
</feature>
<dbReference type="InterPro" id="IPR002539">
    <property type="entry name" value="MaoC-like_dom"/>
</dbReference>
<evidence type="ECO:0000259" key="2">
    <source>
        <dbReference type="Pfam" id="PF01575"/>
    </source>
</evidence>
<dbReference type="Gene3D" id="3.10.129.10">
    <property type="entry name" value="Hotdog Thioesterase"/>
    <property type="match status" value="1"/>
</dbReference>
<dbReference type="SUPFAM" id="SSF54637">
    <property type="entry name" value="Thioesterase/thiol ester dehydrase-isomerase"/>
    <property type="match status" value="1"/>
</dbReference>
<organism evidence="3 4">
    <name type="scientific">Williamsia herbipolensis</name>
    <dbReference type="NCBI Taxonomy" id="1603258"/>
    <lineage>
        <taxon>Bacteria</taxon>
        <taxon>Bacillati</taxon>
        <taxon>Actinomycetota</taxon>
        <taxon>Actinomycetes</taxon>
        <taxon>Mycobacteriales</taxon>
        <taxon>Nocardiaceae</taxon>
        <taxon>Williamsia</taxon>
    </lineage>
</organism>
<gene>
    <name evidence="3" type="ORF">OG579_14045</name>
</gene>
<dbReference type="Proteomes" id="UP001432128">
    <property type="component" value="Chromosome"/>
</dbReference>
<evidence type="ECO:0000313" key="3">
    <source>
        <dbReference type="EMBL" id="WUM18848.1"/>
    </source>
</evidence>
<name>A0AAU4JYE8_9NOCA</name>
<proteinExistence type="inferred from homology"/>
<evidence type="ECO:0000256" key="1">
    <source>
        <dbReference type="ARBA" id="ARBA00005254"/>
    </source>
</evidence>